<evidence type="ECO:0000313" key="3">
    <source>
        <dbReference type="Proteomes" id="UP000218765"/>
    </source>
</evidence>
<dbReference type="OrthoDB" id="225238at2"/>
<dbReference type="KEGG" id="ttc:FOKN1_1545"/>
<protein>
    <submittedName>
        <fullName evidence="2">ABC-type phosphate/phosphonate transporter, periplasmic component</fullName>
    </submittedName>
</protein>
<name>A0A1Z4VQL9_9GAMM</name>
<dbReference type="PROSITE" id="PS51257">
    <property type="entry name" value="PROKAR_LIPOPROTEIN"/>
    <property type="match status" value="1"/>
</dbReference>
<dbReference type="PANTHER" id="PTHR35841:SF1">
    <property type="entry name" value="PHOSPHONATES-BINDING PERIPLASMIC PROTEIN"/>
    <property type="match status" value="1"/>
</dbReference>
<dbReference type="Gene3D" id="3.40.190.10">
    <property type="entry name" value="Periplasmic binding protein-like II"/>
    <property type="match status" value="2"/>
</dbReference>
<dbReference type="RefSeq" id="WP_157745501.1">
    <property type="nucleotide sequence ID" value="NZ_AP018052.1"/>
</dbReference>
<dbReference type="EMBL" id="AP018052">
    <property type="protein sequence ID" value="BAZ93940.1"/>
    <property type="molecule type" value="Genomic_DNA"/>
</dbReference>
<proteinExistence type="predicted"/>
<reference evidence="2 3" key="1">
    <citation type="submission" date="2017-05" db="EMBL/GenBank/DDBJ databases">
        <title>Thiocyanate degradation by Thiohalobacter thiocyanaticus FOKN1.</title>
        <authorList>
            <person name="Oshiki M."/>
            <person name="Fukushima T."/>
            <person name="Kawano S."/>
            <person name="Nakagawa J."/>
        </authorList>
    </citation>
    <scope>NUCLEOTIDE SEQUENCE [LARGE SCALE GENOMIC DNA]</scope>
    <source>
        <strain evidence="2 3">FOKN1</strain>
    </source>
</reference>
<gene>
    <name evidence="2" type="ORF">FOKN1_1545</name>
</gene>
<dbReference type="Proteomes" id="UP000218765">
    <property type="component" value="Chromosome"/>
</dbReference>
<accession>A0A1Z4VQL9</accession>
<dbReference type="AlphaFoldDB" id="A0A1Z4VQL9"/>
<dbReference type="SUPFAM" id="SSF53850">
    <property type="entry name" value="Periplasmic binding protein-like II"/>
    <property type="match status" value="1"/>
</dbReference>
<keyword evidence="3" id="KW-1185">Reference proteome</keyword>
<dbReference type="Pfam" id="PF12974">
    <property type="entry name" value="Phosphonate-bd"/>
    <property type="match status" value="1"/>
</dbReference>
<organism evidence="2 3">
    <name type="scientific">Thiohalobacter thiocyanaticus</name>
    <dbReference type="NCBI Taxonomy" id="585455"/>
    <lineage>
        <taxon>Bacteria</taxon>
        <taxon>Pseudomonadati</taxon>
        <taxon>Pseudomonadota</taxon>
        <taxon>Gammaproteobacteria</taxon>
        <taxon>Thiohalobacterales</taxon>
        <taxon>Thiohalobacteraceae</taxon>
        <taxon>Thiohalobacter</taxon>
    </lineage>
</organism>
<feature type="chain" id="PRO_5012757743" evidence="1">
    <location>
        <begin position="21"/>
        <end position="281"/>
    </location>
</feature>
<feature type="signal peptide" evidence="1">
    <location>
        <begin position="1"/>
        <end position="20"/>
    </location>
</feature>
<dbReference type="PANTHER" id="PTHR35841">
    <property type="entry name" value="PHOSPHONATES-BINDING PERIPLASMIC PROTEIN"/>
    <property type="match status" value="1"/>
</dbReference>
<sequence>MRFLLIVLGLAMLACRPAAAAPGYQLAIVNPASPSRLHAVWEPLRQHLSQELDAEIELVFPKGIDQVEKLLGHNEIDFVYLNSYLFYLLKGKGKLAAVAQMRNLDGMTTSQGSFIVRADSGIRNVDDLRGRKLALISPLGAGAYLAPRAYLRDFGMDIHTDLDLVFTGDLKKSVYAVLLGDAAATTMCAVSYKILEHKLNFKELSIIDSTRPFPEPLVAASTRLGPEPIEAWRRALLKLSQTESGRAALQPLADIKVRDFIEYDPALETLTRNLMQYTPAP</sequence>
<evidence type="ECO:0000256" key="1">
    <source>
        <dbReference type="SAM" id="SignalP"/>
    </source>
</evidence>
<evidence type="ECO:0000313" key="2">
    <source>
        <dbReference type="EMBL" id="BAZ93940.1"/>
    </source>
</evidence>
<keyword evidence="1" id="KW-0732">Signal</keyword>